<evidence type="ECO:0000313" key="3">
    <source>
        <dbReference type="Proteomes" id="UP000479710"/>
    </source>
</evidence>
<sequence length="74" mass="8071">MAIRGPEASSFFPLTFVFSVGFLCVRFFLDRFVYKVNPNQLPALAPAPASFRFVPGSARSLPSSVFPNPMLSTG</sequence>
<comment type="caution">
    <text evidence="2">The sequence shown here is derived from an EMBL/GenBank/DDBJ whole genome shotgun (WGS) entry which is preliminary data.</text>
</comment>
<gene>
    <name evidence="2" type="ORF">E2562_026389</name>
</gene>
<accession>A0A6G1DN06</accession>
<protein>
    <submittedName>
        <fullName evidence="2">Uncharacterized protein</fullName>
    </submittedName>
</protein>
<keyword evidence="3" id="KW-1185">Reference proteome</keyword>
<keyword evidence="1" id="KW-1133">Transmembrane helix</keyword>
<dbReference type="EMBL" id="SPHZ02000006">
    <property type="protein sequence ID" value="KAF0914008.1"/>
    <property type="molecule type" value="Genomic_DNA"/>
</dbReference>
<reference evidence="2 3" key="1">
    <citation type="submission" date="2019-11" db="EMBL/GenBank/DDBJ databases">
        <title>Whole genome sequence of Oryza granulata.</title>
        <authorList>
            <person name="Li W."/>
        </authorList>
    </citation>
    <scope>NUCLEOTIDE SEQUENCE [LARGE SCALE GENOMIC DNA]</scope>
    <source>
        <strain evidence="3">cv. Menghai</strain>
        <tissue evidence="2">Leaf</tissue>
    </source>
</reference>
<dbReference type="OrthoDB" id="537032at2759"/>
<keyword evidence="1" id="KW-0812">Transmembrane</keyword>
<dbReference type="Proteomes" id="UP000479710">
    <property type="component" value="Unassembled WGS sequence"/>
</dbReference>
<organism evidence="2 3">
    <name type="scientific">Oryza meyeriana var. granulata</name>
    <dbReference type="NCBI Taxonomy" id="110450"/>
    <lineage>
        <taxon>Eukaryota</taxon>
        <taxon>Viridiplantae</taxon>
        <taxon>Streptophyta</taxon>
        <taxon>Embryophyta</taxon>
        <taxon>Tracheophyta</taxon>
        <taxon>Spermatophyta</taxon>
        <taxon>Magnoliopsida</taxon>
        <taxon>Liliopsida</taxon>
        <taxon>Poales</taxon>
        <taxon>Poaceae</taxon>
        <taxon>BOP clade</taxon>
        <taxon>Oryzoideae</taxon>
        <taxon>Oryzeae</taxon>
        <taxon>Oryzinae</taxon>
        <taxon>Oryza</taxon>
        <taxon>Oryza meyeriana</taxon>
    </lineage>
</organism>
<dbReference type="AlphaFoldDB" id="A0A6G1DN06"/>
<evidence type="ECO:0000313" key="2">
    <source>
        <dbReference type="EMBL" id="KAF0914008.1"/>
    </source>
</evidence>
<name>A0A6G1DN06_9ORYZ</name>
<keyword evidence="1" id="KW-0472">Membrane</keyword>
<feature type="transmembrane region" description="Helical" evidence="1">
    <location>
        <begin position="12"/>
        <end position="29"/>
    </location>
</feature>
<proteinExistence type="predicted"/>
<evidence type="ECO:0000256" key="1">
    <source>
        <dbReference type="SAM" id="Phobius"/>
    </source>
</evidence>